<keyword evidence="7" id="KW-0479">Metal-binding</keyword>
<feature type="transmembrane region" description="Helical" evidence="8">
    <location>
        <begin position="223"/>
        <end position="242"/>
    </location>
</feature>
<comment type="cofactor">
    <cofactor evidence="7">
        <name>Mg(2+)</name>
        <dbReference type="ChEBI" id="CHEBI:18420"/>
    </cofactor>
</comment>
<sequence length="367" mass="39337">MPDTDFATTSAALALFALTAGLSALIALVARRSPRLAGRAGDLRTVQTAHHRMTARLGGVAVFAGLLACLWLVPLPAPFSAPALAAATALLFAAGLAEDLGWHIPPRGRLMAAVLAGALVMLWTGVWTPRIGPALLDPAMASGLLGIPITLFAMVGISHAFNLIDGVNGLSAVAALVATLALALIARQSGYPEMEVLAWLFAAVIAGFLALNWPLGLIFLGDAGAYVFGFTLSWLGVMVVLHHPDATAWAMLLTMMWPIADTLHALYRRRRRRRPAMQADRLHLHQMVMRSLEIWRLGKGRRPLANPLTTVILAPFVAVPAATGVWLWDRPLPAFLAFLAYVAAYFAAAAWLARVIGPRRRRVGRRG</sequence>
<dbReference type="InterPro" id="IPR000715">
    <property type="entry name" value="Glycosyl_transferase_4"/>
</dbReference>
<evidence type="ECO:0000256" key="6">
    <source>
        <dbReference type="ARBA" id="ARBA00023136"/>
    </source>
</evidence>
<dbReference type="RefSeq" id="WP_168622913.1">
    <property type="nucleotide sequence ID" value="NZ_JAAZQQ010000002.1"/>
</dbReference>
<keyword evidence="10" id="KW-1185">Reference proteome</keyword>
<feature type="transmembrane region" description="Helical" evidence="8">
    <location>
        <begin position="109"/>
        <end position="127"/>
    </location>
</feature>
<organism evidence="9 10">
    <name type="scientific">Roseicyclus persicicus</name>
    <dbReference type="NCBI Taxonomy" id="2650661"/>
    <lineage>
        <taxon>Bacteria</taxon>
        <taxon>Pseudomonadati</taxon>
        <taxon>Pseudomonadota</taxon>
        <taxon>Alphaproteobacteria</taxon>
        <taxon>Rhodobacterales</taxon>
        <taxon>Roseobacteraceae</taxon>
        <taxon>Roseicyclus</taxon>
    </lineage>
</organism>
<dbReference type="GO" id="GO:0046872">
    <property type="term" value="F:metal ion binding"/>
    <property type="evidence" value="ECO:0007669"/>
    <property type="project" value="UniProtKB-KW"/>
</dbReference>
<feature type="transmembrane region" description="Helical" evidence="8">
    <location>
        <begin position="304"/>
        <end position="328"/>
    </location>
</feature>
<accession>A0A7X6JWL2</accession>
<protein>
    <recommendedName>
        <fullName evidence="11">UDP-phosphate N-acetylglucosaminyl 1-phosphate transferase</fullName>
    </recommendedName>
</protein>
<dbReference type="PANTHER" id="PTHR22926:SF3">
    <property type="entry name" value="UNDECAPRENYL-PHOSPHATE ALPHA-N-ACETYLGLUCOSAMINYL 1-PHOSPHATE TRANSFERASE"/>
    <property type="match status" value="1"/>
</dbReference>
<evidence type="ECO:0000256" key="5">
    <source>
        <dbReference type="ARBA" id="ARBA00022989"/>
    </source>
</evidence>
<feature type="transmembrane region" description="Helical" evidence="8">
    <location>
        <begin position="6"/>
        <end position="30"/>
    </location>
</feature>
<evidence type="ECO:0000256" key="7">
    <source>
        <dbReference type="PIRSR" id="PIRSR600715-1"/>
    </source>
</evidence>
<feature type="binding site" evidence="7">
    <location>
        <position position="222"/>
    </location>
    <ligand>
        <name>Mg(2+)</name>
        <dbReference type="ChEBI" id="CHEBI:18420"/>
    </ligand>
</feature>
<feature type="transmembrane region" description="Helical" evidence="8">
    <location>
        <begin position="334"/>
        <end position="356"/>
    </location>
</feature>
<keyword evidence="2" id="KW-1003">Cell membrane</keyword>
<dbReference type="Pfam" id="PF00953">
    <property type="entry name" value="Glycos_transf_4"/>
    <property type="match status" value="1"/>
</dbReference>
<proteinExistence type="predicted"/>
<evidence type="ECO:0000256" key="2">
    <source>
        <dbReference type="ARBA" id="ARBA00022475"/>
    </source>
</evidence>
<dbReference type="GO" id="GO:0009103">
    <property type="term" value="P:lipopolysaccharide biosynthetic process"/>
    <property type="evidence" value="ECO:0007669"/>
    <property type="project" value="TreeGrafter"/>
</dbReference>
<keyword evidence="7" id="KW-0460">Magnesium</keyword>
<dbReference type="GO" id="GO:0016780">
    <property type="term" value="F:phosphotransferase activity, for other substituted phosphate groups"/>
    <property type="evidence" value="ECO:0007669"/>
    <property type="project" value="InterPro"/>
</dbReference>
<feature type="transmembrane region" description="Helical" evidence="8">
    <location>
        <begin position="248"/>
        <end position="267"/>
    </location>
</feature>
<reference evidence="9 10" key="1">
    <citation type="submission" date="2020-04" db="EMBL/GenBank/DDBJ databases">
        <authorList>
            <person name="Yoon J."/>
        </authorList>
    </citation>
    <scope>NUCLEOTIDE SEQUENCE [LARGE SCALE GENOMIC DNA]</scope>
    <source>
        <strain evidence="9 10">KMU-115</strain>
    </source>
</reference>
<feature type="binding site" evidence="7">
    <location>
        <position position="162"/>
    </location>
    <ligand>
        <name>Mg(2+)</name>
        <dbReference type="ChEBI" id="CHEBI:18420"/>
    </ligand>
</feature>
<keyword evidence="6 8" id="KW-0472">Membrane</keyword>
<dbReference type="GO" id="GO:0071555">
    <property type="term" value="P:cell wall organization"/>
    <property type="evidence" value="ECO:0007669"/>
    <property type="project" value="TreeGrafter"/>
</dbReference>
<keyword evidence="4 8" id="KW-0812">Transmembrane</keyword>
<feature type="transmembrane region" description="Helical" evidence="8">
    <location>
        <begin position="53"/>
        <end position="73"/>
    </location>
</feature>
<evidence type="ECO:0000256" key="3">
    <source>
        <dbReference type="ARBA" id="ARBA00022679"/>
    </source>
</evidence>
<evidence type="ECO:0000313" key="10">
    <source>
        <dbReference type="Proteomes" id="UP000526408"/>
    </source>
</evidence>
<feature type="transmembrane region" description="Helical" evidence="8">
    <location>
        <begin position="139"/>
        <end position="157"/>
    </location>
</feature>
<comment type="subcellular location">
    <subcellularLocation>
        <location evidence="1">Cell membrane</location>
        <topology evidence="1">Multi-pass membrane protein</topology>
    </subcellularLocation>
</comment>
<feature type="transmembrane region" description="Helical" evidence="8">
    <location>
        <begin position="196"/>
        <end position="216"/>
    </location>
</feature>
<dbReference type="PANTHER" id="PTHR22926">
    <property type="entry name" value="PHOSPHO-N-ACETYLMURAMOYL-PENTAPEPTIDE-TRANSFERASE"/>
    <property type="match status" value="1"/>
</dbReference>
<gene>
    <name evidence="9" type="ORF">HCU73_08090</name>
</gene>
<evidence type="ECO:0000313" key="9">
    <source>
        <dbReference type="EMBL" id="NKX44547.1"/>
    </source>
</evidence>
<evidence type="ECO:0000256" key="4">
    <source>
        <dbReference type="ARBA" id="ARBA00022692"/>
    </source>
</evidence>
<comment type="caution">
    <text evidence="9">The sequence shown here is derived from an EMBL/GenBank/DDBJ whole genome shotgun (WGS) entry which is preliminary data.</text>
</comment>
<evidence type="ECO:0000256" key="8">
    <source>
        <dbReference type="SAM" id="Phobius"/>
    </source>
</evidence>
<dbReference type="Proteomes" id="UP000526408">
    <property type="component" value="Unassembled WGS sequence"/>
</dbReference>
<dbReference type="EMBL" id="JAAZQQ010000002">
    <property type="protein sequence ID" value="NKX44547.1"/>
    <property type="molecule type" value="Genomic_DNA"/>
</dbReference>
<dbReference type="GO" id="GO:0005886">
    <property type="term" value="C:plasma membrane"/>
    <property type="evidence" value="ECO:0007669"/>
    <property type="project" value="UniProtKB-SubCell"/>
</dbReference>
<keyword evidence="3" id="KW-0808">Transferase</keyword>
<name>A0A7X6JWL2_9RHOB</name>
<dbReference type="CDD" id="cd06912">
    <property type="entry name" value="GT_MraY_like"/>
    <property type="match status" value="1"/>
</dbReference>
<keyword evidence="5 8" id="KW-1133">Transmembrane helix</keyword>
<feature type="transmembrane region" description="Helical" evidence="8">
    <location>
        <begin position="79"/>
        <end position="97"/>
    </location>
</feature>
<evidence type="ECO:0000256" key="1">
    <source>
        <dbReference type="ARBA" id="ARBA00004651"/>
    </source>
</evidence>
<dbReference type="AlphaFoldDB" id="A0A7X6JWL2"/>
<feature type="transmembrane region" description="Helical" evidence="8">
    <location>
        <begin position="169"/>
        <end position="190"/>
    </location>
</feature>
<evidence type="ECO:0008006" key="11">
    <source>
        <dbReference type="Google" id="ProtNLM"/>
    </source>
</evidence>
<dbReference type="GO" id="GO:0044038">
    <property type="term" value="P:cell wall macromolecule biosynthetic process"/>
    <property type="evidence" value="ECO:0007669"/>
    <property type="project" value="TreeGrafter"/>
</dbReference>